<evidence type="ECO:0000313" key="2">
    <source>
        <dbReference type="Proteomes" id="UP001148786"/>
    </source>
</evidence>
<dbReference type="InterPro" id="IPR025533">
    <property type="entry name" value="DUF4419"/>
</dbReference>
<reference evidence="1" key="1">
    <citation type="submission" date="2022-07" db="EMBL/GenBank/DDBJ databases">
        <title>Genome Sequence of Agrocybe chaxingu.</title>
        <authorList>
            <person name="Buettner E."/>
        </authorList>
    </citation>
    <scope>NUCLEOTIDE SEQUENCE</scope>
    <source>
        <strain evidence="1">MP-N11</strain>
    </source>
</reference>
<dbReference type="Pfam" id="PF14388">
    <property type="entry name" value="DUF4419"/>
    <property type="match status" value="1"/>
</dbReference>
<dbReference type="OrthoDB" id="3061710at2759"/>
<dbReference type="EMBL" id="JANKHO010003703">
    <property type="protein sequence ID" value="KAJ3481565.1"/>
    <property type="molecule type" value="Genomic_DNA"/>
</dbReference>
<sequence length="114" mass="12838">MEKPLRLLSGKNIPVLELDGVQYRPITSSRVPPAYCEVDVELDDNGDVFECVMVSGHVAALIEGEKKDTLRPRPEWFIFIKEECEDPTAEMRRQLEAIRAAKRGAASSEYRMGA</sequence>
<accession>A0A9W8JNQ3</accession>
<name>A0A9W8JNQ3_9AGAR</name>
<organism evidence="1 2">
    <name type="scientific">Agrocybe chaxingu</name>
    <dbReference type="NCBI Taxonomy" id="84603"/>
    <lineage>
        <taxon>Eukaryota</taxon>
        <taxon>Fungi</taxon>
        <taxon>Dikarya</taxon>
        <taxon>Basidiomycota</taxon>
        <taxon>Agaricomycotina</taxon>
        <taxon>Agaricomycetes</taxon>
        <taxon>Agaricomycetidae</taxon>
        <taxon>Agaricales</taxon>
        <taxon>Agaricineae</taxon>
        <taxon>Strophariaceae</taxon>
        <taxon>Agrocybe</taxon>
    </lineage>
</organism>
<dbReference type="Proteomes" id="UP001148786">
    <property type="component" value="Unassembled WGS sequence"/>
</dbReference>
<protein>
    <submittedName>
        <fullName evidence="1">Uncharacterized protein</fullName>
    </submittedName>
</protein>
<dbReference type="AlphaFoldDB" id="A0A9W8JNQ3"/>
<proteinExistence type="predicted"/>
<evidence type="ECO:0000313" key="1">
    <source>
        <dbReference type="EMBL" id="KAJ3481565.1"/>
    </source>
</evidence>
<gene>
    <name evidence="1" type="ORF">NLJ89_g12201</name>
</gene>
<keyword evidence="2" id="KW-1185">Reference proteome</keyword>
<comment type="caution">
    <text evidence="1">The sequence shown here is derived from an EMBL/GenBank/DDBJ whole genome shotgun (WGS) entry which is preliminary data.</text>
</comment>